<evidence type="ECO:0000313" key="2">
    <source>
        <dbReference type="EMBL" id="OBZ87830.1"/>
    </source>
</evidence>
<sequence>MTAVYLPIELHWKILSYLDKKDQIQYSLVSKQWNEAARHLLFRAVHIDNHQTLDQFVKLLVKSPSLGGLVKDLRLTEPPDTNKTLQYIALIQLTPSLRSLRTGLDADHFYQIAVQEVQNGHWSQLCSIKNRSYQSNTCSRQLEDACAGRDSGYHALLSKVQDRLLHVALDITPTSHFPYELYCFLYPDHITRTTRFHQSKRLVCTSRTVTHTKSLHDAIKLCPHAEEIVLRLEGLKGSKDGMTQIKSNRSVEYLSMHLIDIKEEDSLGYFYHAFPYVEHLLIQISMQTNSPPMSTDTLDRLTHYAHSKGVCQIIFYHLENREQLLLSFISHQWQGETILCLDYDYVDFVHDQYKPRRSKLKIKWDLDKVNFMQAGLRTYLNQLDELELDQLSSQHKQLLTYCKQLQVLRINCRSRNTYNSDHALPITHLVLHGRYSTFPMNKISTLAPNLQYVTVDLESPNKVVIDMPSTSLHSLCIRISTYPSNGQFYIQLVQSQESSFYRSFGSQLVKGSEDSNSAGFVLRIVCKKIHSLHISSRSNGVDFDLIKHKFQ</sequence>
<evidence type="ECO:0000259" key="1">
    <source>
        <dbReference type="PROSITE" id="PS50181"/>
    </source>
</evidence>
<dbReference type="EMBL" id="LUGH01000194">
    <property type="protein sequence ID" value="OBZ87830.1"/>
    <property type="molecule type" value="Genomic_DNA"/>
</dbReference>
<reference evidence="2 3" key="1">
    <citation type="submission" date="2016-03" db="EMBL/GenBank/DDBJ databases">
        <title>Choanephora cucurbitarum.</title>
        <authorList>
            <person name="Min B."/>
            <person name="Park H."/>
            <person name="Park J.-H."/>
            <person name="Shin H.-D."/>
            <person name="Choi I.-G."/>
        </authorList>
    </citation>
    <scope>NUCLEOTIDE SEQUENCE [LARGE SCALE GENOMIC DNA]</scope>
    <source>
        <strain evidence="2 3">KUS-F28377</strain>
    </source>
</reference>
<proteinExistence type="predicted"/>
<dbReference type="InterPro" id="IPR036047">
    <property type="entry name" value="F-box-like_dom_sf"/>
</dbReference>
<protein>
    <recommendedName>
        <fullName evidence="1">F-box domain-containing protein</fullName>
    </recommendedName>
</protein>
<dbReference type="AlphaFoldDB" id="A0A1C7NFT3"/>
<feature type="domain" description="F-box" evidence="1">
    <location>
        <begin position="1"/>
        <end position="45"/>
    </location>
</feature>
<dbReference type="SUPFAM" id="SSF81383">
    <property type="entry name" value="F-box domain"/>
    <property type="match status" value="1"/>
</dbReference>
<keyword evidence="3" id="KW-1185">Reference proteome</keyword>
<dbReference type="PROSITE" id="PS50181">
    <property type="entry name" value="FBOX"/>
    <property type="match status" value="1"/>
</dbReference>
<evidence type="ECO:0000313" key="3">
    <source>
        <dbReference type="Proteomes" id="UP000093000"/>
    </source>
</evidence>
<dbReference type="Gene3D" id="1.20.1280.50">
    <property type="match status" value="1"/>
</dbReference>
<gene>
    <name evidence="2" type="ORF">A0J61_04111</name>
</gene>
<comment type="caution">
    <text evidence="2">The sequence shown here is derived from an EMBL/GenBank/DDBJ whole genome shotgun (WGS) entry which is preliminary data.</text>
</comment>
<name>A0A1C7NFT3_9FUNG</name>
<dbReference type="Proteomes" id="UP000093000">
    <property type="component" value="Unassembled WGS sequence"/>
</dbReference>
<dbReference type="InterPro" id="IPR001810">
    <property type="entry name" value="F-box_dom"/>
</dbReference>
<organism evidence="2 3">
    <name type="scientific">Choanephora cucurbitarum</name>
    <dbReference type="NCBI Taxonomy" id="101091"/>
    <lineage>
        <taxon>Eukaryota</taxon>
        <taxon>Fungi</taxon>
        <taxon>Fungi incertae sedis</taxon>
        <taxon>Mucoromycota</taxon>
        <taxon>Mucoromycotina</taxon>
        <taxon>Mucoromycetes</taxon>
        <taxon>Mucorales</taxon>
        <taxon>Mucorineae</taxon>
        <taxon>Choanephoraceae</taxon>
        <taxon>Choanephoroideae</taxon>
        <taxon>Choanephora</taxon>
    </lineage>
</organism>
<dbReference type="Pfam" id="PF12937">
    <property type="entry name" value="F-box-like"/>
    <property type="match status" value="1"/>
</dbReference>
<dbReference type="InParanoid" id="A0A1C7NFT3"/>
<accession>A0A1C7NFT3</accession>